<dbReference type="FunFam" id="1.10.510.10:FF:000237">
    <property type="entry name" value="G-type lectin S-receptor-like serine/threonine-protein kinase"/>
    <property type="match status" value="1"/>
</dbReference>
<dbReference type="InterPro" id="IPR011009">
    <property type="entry name" value="Kinase-like_dom_sf"/>
</dbReference>
<gene>
    <name evidence="3" type="ORF">HHK36_017683</name>
</gene>
<dbReference type="PANTHER" id="PTHR47976">
    <property type="entry name" value="G-TYPE LECTIN S-RECEPTOR-LIKE SERINE/THREONINE-PROTEIN KINASE SD2-5"/>
    <property type="match status" value="1"/>
</dbReference>
<keyword evidence="1" id="KW-0732">Signal</keyword>
<protein>
    <recommendedName>
        <fullName evidence="2">Protein kinase domain-containing protein</fullName>
    </recommendedName>
</protein>
<evidence type="ECO:0000256" key="1">
    <source>
        <dbReference type="ARBA" id="ARBA00022729"/>
    </source>
</evidence>
<accession>A0A834Z016</accession>
<evidence type="ECO:0000259" key="2">
    <source>
        <dbReference type="PROSITE" id="PS50011"/>
    </source>
</evidence>
<evidence type="ECO:0000313" key="4">
    <source>
        <dbReference type="Proteomes" id="UP000655225"/>
    </source>
</evidence>
<sequence length="249" mass="28124">MGSCNFVAVKKLDKVQESDKEFKPGVSVISQSHHKNLVRLLGFCNEIGTYESELHIGIARGLMYLHEECSSQIIHCDIKPQNILLDDYFTTRISDFGLAKLLLTDRSRTHTTIRGTKGYVAAEWFRNMPITTKVDVYSFGVMLLEIICCRKSVDTEVSGEERGILTDWAYDCYRKGKIDALVENDTEAMSDMRRLESLVKVAIRCIQEEPALRPTMKNVTLMLEGIVEVLVPSCPCPFSYVSSTINVPE</sequence>
<dbReference type="Pfam" id="PF00069">
    <property type="entry name" value="Pkinase"/>
    <property type="match status" value="1"/>
</dbReference>
<dbReference type="AlphaFoldDB" id="A0A834Z016"/>
<dbReference type="PIRSF" id="PIRSF000654">
    <property type="entry name" value="Integrin-linked_kinase"/>
    <property type="match status" value="1"/>
</dbReference>
<dbReference type="Proteomes" id="UP000655225">
    <property type="component" value="Unassembled WGS sequence"/>
</dbReference>
<dbReference type="InterPro" id="IPR000719">
    <property type="entry name" value="Prot_kinase_dom"/>
</dbReference>
<dbReference type="Gene3D" id="3.30.200.20">
    <property type="entry name" value="Phosphorylase Kinase, domain 1"/>
    <property type="match status" value="1"/>
</dbReference>
<dbReference type="PROSITE" id="PS50011">
    <property type="entry name" value="PROTEIN_KINASE_DOM"/>
    <property type="match status" value="1"/>
</dbReference>
<evidence type="ECO:0000313" key="3">
    <source>
        <dbReference type="EMBL" id="KAF8396071.1"/>
    </source>
</evidence>
<organism evidence="3 4">
    <name type="scientific">Tetracentron sinense</name>
    <name type="common">Spur-leaf</name>
    <dbReference type="NCBI Taxonomy" id="13715"/>
    <lineage>
        <taxon>Eukaryota</taxon>
        <taxon>Viridiplantae</taxon>
        <taxon>Streptophyta</taxon>
        <taxon>Embryophyta</taxon>
        <taxon>Tracheophyta</taxon>
        <taxon>Spermatophyta</taxon>
        <taxon>Magnoliopsida</taxon>
        <taxon>Trochodendrales</taxon>
        <taxon>Trochodendraceae</taxon>
        <taxon>Tetracentron</taxon>
    </lineage>
</organism>
<dbReference type="PROSITE" id="PS00108">
    <property type="entry name" value="PROTEIN_KINASE_ST"/>
    <property type="match status" value="1"/>
</dbReference>
<dbReference type="OrthoDB" id="5857966at2759"/>
<dbReference type="InterPro" id="IPR008271">
    <property type="entry name" value="Ser/Thr_kinase_AS"/>
</dbReference>
<dbReference type="Gene3D" id="1.10.510.10">
    <property type="entry name" value="Transferase(Phosphotransferase) domain 1"/>
    <property type="match status" value="1"/>
</dbReference>
<comment type="caution">
    <text evidence="3">The sequence shown here is derived from an EMBL/GenBank/DDBJ whole genome shotgun (WGS) entry which is preliminary data.</text>
</comment>
<dbReference type="GO" id="GO:0005524">
    <property type="term" value="F:ATP binding"/>
    <property type="evidence" value="ECO:0007669"/>
    <property type="project" value="InterPro"/>
</dbReference>
<keyword evidence="4" id="KW-1185">Reference proteome</keyword>
<reference evidence="3 4" key="1">
    <citation type="submission" date="2020-04" db="EMBL/GenBank/DDBJ databases">
        <title>Plant Genome Project.</title>
        <authorList>
            <person name="Zhang R.-G."/>
        </authorList>
    </citation>
    <scope>NUCLEOTIDE SEQUENCE [LARGE SCALE GENOMIC DNA]</scope>
    <source>
        <strain evidence="3">YNK0</strain>
        <tissue evidence="3">Leaf</tissue>
    </source>
</reference>
<feature type="domain" description="Protein kinase" evidence="2">
    <location>
        <begin position="1"/>
        <end position="230"/>
    </location>
</feature>
<proteinExistence type="predicted"/>
<dbReference type="GO" id="GO:0004672">
    <property type="term" value="F:protein kinase activity"/>
    <property type="evidence" value="ECO:0007669"/>
    <property type="project" value="InterPro"/>
</dbReference>
<dbReference type="EMBL" id="JABCRI010000012">
    <property type="protein sequence ID" value="KAF8396071.1"/>
    <property type="molecule type" value="Genomic_DNA"/>
</dbReference>
<dbReference type="PANTHER" id="PTHR47976:SF15">
    <property type="entry name" value="G-TYPE LECTIN S-RECEPTOR-LIKE SERINE_THREONINE-PROTEIN KINASE RLK1"/>
    <property type="match status" value="1"/>
</dbReference>
<name>A0A834Z016_TETSI</name>
<dbReference type="InterPro" id="IPR051343">
    <property type="entry name" value="G-type_lectin_kinases/EP1-like"/>
</dbReference>
<dbReference type="SUPFAM" id="SSF56112">
    <property type="entry name" value="Protein kinase-like (PK-like)"/>
    <property type="match status" value="1"/>
</dbReference>
<dbReference type="SMART" id="SM00220">
    <property type="entry name" value="S_TKc"/>
    <property type="match status" value="1"/>
</dbReference>
<dbReference type="OMA" id="MWITHFL"/>